<dbReference type="EMBL" id="LXQA010022035">
    <property type="protein sequence ID" value="MCH92161.1"/>
    <property type="molecule type" value="Genomic_DNA"/>
</dbReference>
<protein>
    <submittedName>
        <fullName evidence="1">F-box family protein</fullName>
    </submittedName>
</protein>
<sequence>MERKLFEIPLPDDFHQHVSIGSSLWAFGEFFSLWTTDYDNSTVEVWVMKESKLNLSWTKTHVLPLDVKPLTLEVYNDFYFKPICSTNNGDIIGTIPGSRLVKYNDKGQRLGHHSFCNSPSDIVMYTESLISLPGDNEQFIN</sequence>
<comment type="caution">
    <text evidence="1">The sequence shown here is derived from an EMBL/GenBank/DDBJ whole genome shotgun (WGS) entry which is preliminary data.</text>
</comment>
<proteinExistence type="predicted"/>
<keyword evidence="2" id="KW-1185">Reference proteome</keyword>
<dbReference type="AlphaFoldDB" id="A0A392MXD2"/>
<accession>A0A392MXD2</accession>
<name>A0A392MXD2_9FABA</name>
<evidence type="ECO:0000313" key="2">
    <source>
        <dbReference type="Proteomes" id="UP000265520"/>
    </source>
</evidence>
<evidence type="ECO:0000313" key="1">
    <source>
        <dbReference type="EMBL" id="MCH92161.1"/>
    </source>
</evidence>
<dbReference type="Proteomes" id="UP000265520">
    <property type="component" value="Unassembled WGS sequence"/>
</dbReference>
<organism evidence="1 2">
    <name type="scientific">Trifolium medium</name>
    <dbReference type="NCBI Taxonomy" id="97028"/>
    <lineage>
        <taxon>Eukaryota</taxon>
        <taxon>Viridiplantae</taxon>
        <taxon>Streptophyta</taxon>
        <taxon>Embryophyta</taxon>
        <taxon>Tracheophyta</taxon>
        <taxon>Spermatophyta</taxon>
        <taxon>Magnoliopsida</taxon>
        <taxon>eudicotyledons</taxon>
        <taxon>Gunneridae</taxon>
        <taxon>Pentapetalae</taxon>
        <taxon>rosids</taxon>
        <taxon>fabids</taxon>
        <taxon>Fabales</taxon>
        <taxon>Fabaceae</taxon>
        <taxon>Papilionoideae</taxon>
        <taxon>50 kb inversion clade</taxon>
        <taxon>NPAAA clade</taxon>
        <taxon>Hologalegina</taxon>
        <taxon>IRL clade</taxon>
        <taxon>Trifolieae</taxon>
        <taxon>Trifolium</taxon>
    </lineage>
</organism>
<gene>
    <name evidence="1" type="ORF">A2U01_0013096</name>
</gene>
<reference evidence="1 2" key="1">
    <citation type="journal article" date="2018" name="Front. Plant Sci.">
        <title>Red Clover (Trifolium pratense) and Zigzag Clover (T. medium) - A Picture of Genomic Similarities and Differences.</title>
        <authorList>
            <person name="Dluhosova J."/>
            <person name="Istvanek J."/>
            <person name="Nedelnik J."/>
            <person name="Repkova J."/>
        </authorList>
    </citation>
    <scope>NUCLEOTIDE SEQUENCE [LARGE SCALE GENOMIC DNA]</scope>
    <source>
        <strain evidence="2">cv. 10/8</strain>
        <tissue evidence="1">Leaf</tissue>
    </source>
</reference>